<proteinExistence type="inferred from homology"/>
<protein>
    <submittedName>
        <fullName evidence="3">Efflux transporter, outer membrane factor (OMF) lipoprotein, NodT family</fullName>
    </submittedName>
</protein>
<evidence type="ECO:0000256" key="1">
    <source>
        <dbReference type="ARBA" id="ARBA00007613"/>
    </source>
</evidence>
<accession>A0A521DTQ9</accession>
<dbReference type="NCBIfam" id="TIGR01845">
    <property type="entry name" value="outer_NodT"/>
    <property type="match status" value="1"/>
</dbReference>
<dbReference type="GO" id="GO:0015562">
    <property type="term" value="F:efflux transmembrane transporter activity"/>
    <property type="evidence" value="ECO:0007669"/>
    <property type="project" value="InterPro"/>
</dbReference>
<comment type="subcellular location">
    <subcellularLocation>
        <location evidence="2">Cell membrane</location>
        <topology evidence="2">Lipid-anchor</topology>
    </subcellularLocation>
</comment>
<dbReference type="SUPFAM" id="SSF56954">
    <property type="entry name" value="Outer membrane efflux proteins (OEP)"/>
    <property type="match status" value="1"/>
</dbReference>
<keyword evidence="2" id="KW-0472">Membrane</keyword>
<reference evidence="3 4" key="1">
    <citation type="submission" date="2017-05" db="EMBL/GenBank/DDBJ databases">
        <authorList>
            <person name="Varghese N."/>
            <person name="Submissions S."/>
        </authorList>
    </citation>
    <scope>NUCLEOTIDE SEQUENCE [LARGE SCALE GENOMIC DNA]</scope>
    <source>
        <strain evidence="3 4">DSM 19036</strain>
    </source>
</reference>
<gene>
    <name evidence="3" type="ORF">SAMN06265348_106174</name>
</gene>
<dbReference type="InterPro" id="IPR003423">
    <property type="entry name" value="OMP_efflux"/>
</dbReference>
<evidence type="ECO:0000313" key="3">
    <source>
        <dbReference type="EMBL" id="SMO75109.1"/>
    </source>
</evidence>
<dbReference type="Proteomes" id="UP000320300">
    <property type="component" value="Unassembled WGS sequence"/>
</dbReference>
<dbReference type="PROSITE" id="PS51257">
    <property type="entry name" value="PROKAR_LIPOPROTEIN"/>
    <property type="match status" value="1"/>
</dbReference>
<dbReference type="Pfam" id="PF02321">
    <property type="entry name" value="OEP"/>
    <property type="match status" value="2"/>
</dbReference>
<evidence type="ECO:0000313" key="4">
    <source>
        <dbReference type="Proteomes" id="UP000320300"/>
    </source>
</evidence>
<keyword evidence="4" id="KW-1185">Reference proteome</keyword>
<dbReference type="GO" id="GO:0005886">
    <property type="term" value="C:plasma membrane"/>
    <property type="evidence" value="ECO:0007669"/>
    <property type="project" value="UniProtKB-SubCell"/>
</dbReference>
<organism evidence="3 4">
    <name type="scientific">Pedobacter westerhofensis</name>
    <dbReference type="NCBI Taxonomy" id="425512"/>
    <lineage>
        <taxon>Bacteria</taxon>
        <taxon>Pseudomonadati</taxon>
        <taxon>Bacteroidota</taxon>
        <taxon>Sphingobacteriia</taxon>
        <taxon>Sphingobacteriales</taxon>
        <taxon>Sphingobacteriaceae</taxon>
        <taxon>Pedobacter</taxon>
    </lineage>
</organism>
<evidence type="ECO:0000256" key="2">
    <source>
        <dbReference type="RuleBase" id="RU362097"/>
    </source>
</evidence>
<name>A0A521DTQ9_9SPHI</name>
<keyword evidence="2 3" id="KW-0449">Lipoprotein</keyword>
<dbReference type="AlphaFoldDB" id="A0A521DTQ9"/>
<dbReference type="RefSeq" id="WP_185960472.1">
    <property type="nucleotide sequence ID" value="NZ_CBCSJO010000006.1"/>
</dbReference>
<keyword evidence="2" id="KW-0564">Palmitate</keyword>
<keyword evidence="2" id="KW-1134">Transmembrane beta strand</keyword>
<dbReference type="Gene3D" id="1.20.1600.10">
    <property type="entry name" value="Outer membrane efflux proteins (OEP)"/>
    <property type="match status" value="1"/>
</dbReference>
<sequence>MKTNAFIKQPTTYLLTGILIAVSSCKVSRDIPKPSDILPASYRGSQSSDTTSVASLPLGEFLQESYLKVLIDTALIRNNDLQIAIRNIDAAQKLLKQARVGQLPTINLAVTGTTSRPSDNSLNGLTLSQFLDNKHIEDYTAAATLSWEADIWGKVRNQKSDALAVFLQTTEARKAIQTQLVSDISRGYYNLLMLDAQVRIARENVALNDSTLRIIQLQYDAGQVTSLAVQQAQAQQLAAAQLLPRFEQDIIVQENAVSLLVGKVPGPVQRAASLDQFFPLKHISAGIPAALLNMRPDVKSAELEIDRANAQVGLNKANMYPALTITAQGGVNSFRASNWFTLPASLFGNSIGNLTQPLFQKRRLRTQYELAVIERKKSVILFRQQVLTAVGEVSDALVRIDKLAQQRSVADQRTETLKQATTNAGLLFRNGMANYLEVITAQSNVLQSQLQSAELKRAQLDASVELYRSVGGGWK</sequence>
<dbReference type="PANTHER" id="PTHR30203:SF33">
    <property type="entry name" value="BLR4455 PROTEIN"/>
    <property type="match status" value="1"/>
</dbReference>
<dbReference type="PANTHER" id="PTHR30203">
    <property type="entry name" value="OUTER MEMBRANE CATION EFFLUX PROTEIN"/>
    <property type="match status" value="1"/>
</dbReference>
<comment type="similarity">
    <text evidence="1 2">Belongs to the outer membrane factor (OMF) (TC 1.B.17) family.</text>
</comment>
<keyword evidence="2" id="KW-0812">Transmembrane</keyword>
<dbReference type="EMBL" id="FXTN01000006">
    <property type="protein sequence ID" value="SMO75109.1"/>
    <property type="molecule type" value="Genomic_DNA"/>
</dbReference>
<dbReference type="InterPro" id="IPR010131">
    <property type="entry name" value="MdtP/NodT-like"/>
</dbReference>
<dbReference type="Gene3D" id="2.20.200.10">
    <property type="entry name" value="Outer membrane efflux proteins (OEP)"/>
    <property type="match status" value="1"/>
</dbReference>